<keyword evidence="4" id="KW-1185">Reference proteome</keyword>
<feature type="repeat" description="RCC1" evidence="2">
    <location>
        <begin position="80"/>
        <end position="140"/>
    </location>
</feature>
<dbReference type="PANTHER" id="PTHR22870:SF466">
    <property type="entry name" value="ANKYRIN REPEAT-CONTAINING PROTEIN"/>
    <property type="match status" value="1"/>
</dbReference>
<dbReference type="Gene3D" id="2.130.10.30">
    <property type="entry name" value="Regulator of chromosome condensation 1/beta-lactamase-inhibitor protein II"/>
    <property type="match status" value="2"/>
</dbReference>
<dbReference type="EMBL" id="MU155196">
    <property type="protein sequence ID" value="KAF9480355.1"/>
    <property type="molecule type" value="Genomic_DNA"/>
</dbReference>
<dbReference type="InterPro" id="IPR009091">
    <property type="entry name" value="RCC1/BLIP-II"/>
</dbReference>
<gene>
    <name evidence="3" type="ORF">BDN70DRAFT_618580</name>
</gene>
<keyword evidence="1" id="KW-0677">Repeat</keyword>
<name>A0A9P6D1M7_9AGAR</name>
<dbReference type="InterPro" id="IPR051210">
    <property type="entry name" value="Ub_ligase/GEF_domain"/>
</dbReference>
<organism evidence="3 4">
    <name type="scientific">Pholiota conissans</name>
    <dbReference type="NCBI Taxonomy" id="109636"/>
    <lineage>
        <taxon>Eukaryota</taxon>
        <taxon>Fungi</taxon>
        <taxon>Dikarya</taxon>
        <taxon>Basidiomycota</taxon>
        <taxon>Agaricomycotina</taxon>
        <taxon>Agaricomycetes</taxon>
        <taxon>Agaricomycetidae</taxon>
        <taxon>Agaricales</taxon>
        <taxon>Agaricineae</taxon>
        <taxon>Strophariaceae</taxon>
        <taxon>Pholiota</taxon>
    </lineage>
</organism>
<evidence type="ECO:0000256" key="2">
    <source>
        <dbReference type="PROSITE-ProRule" id="PRU00235"/>
    </source>
</evidence>
<accession>A0A9P6D1M7</accession>
<evidence type="ECO:0000256" key="1">
    <source>
        <dbReference type="ARBA" id="ARBA00022737"/>
    </source>
</evidence>
<proteinExistence type="predicted"/>
<reference evidence="3" key="1">
    <citation type="submission" date="2020-11" db="EMBL/GenBank/DDBJ databases">
        <authorList>
            <consortium name="DOE Joint Genome Institute"/>
            <person name="Ahrendt S."/>
            <person name="Riley R."/>
            <person name="Andreopoulos W."/>
            <person name="Labutti K."/>
            <person name="Pangilinan J."/>
            <person name="Ruiz-Duenas F.J."/>
            <person name="Barrasa J.M."/>
            <person name="Sanchez-Garcia M."/>
            <person name="Camarero S."/>
            <person name="Miyauchi S."/>
            <person name="Serrano A."/>
            <person name="Linde D."/>
            <person name="Babiker R."/>
            <person name="Drula E."/>
            <person name="Ayuso-Fernandez I."/>
            <person name="Pacheco R."/>
            <person name="Padilla G."/>
            <person name="Ferreira P."/>
            <person name="Barriuso J."/>
            <person name="Kellner H."/>
            <person name="Castanera R."/>
            <person name="Alfaro M."/>
            <person name="Ramirez L."/>
            <person name="Pisabarro A.G."/>
            <person name="Kuo A."/>
            <person name="Tritt A."/>
            <person name="Lipzen A."/>
            <person name="He G."/>
            <person name="Yan M."/>
            <person name="Ng V."/>
            <person name="Cullen D."/>
            <person name="Martin F."/>
            <person name="Rosso M.-N."/>
            <person name="Henrissat B."/>
            <person name="Hibbett D."/>
            <person name="Martinez A.T."/>
            <person name="Grigoriev I.V."/>
        </authorList>
    </citation>
    <scope>NUCLEOTIDE SEQUENCE</scope>
    <source>
        <strain evidence="3">CIRM-BRFM 674</strain>
    </source>
</reference>
<sequence>MSRAEAATANSDDANPVQLLQIPPRVLRYELEVYQSQVFCKTLYWSILANYLLERSTDLFIQFTAYSPTVFRIMASTSSLSLLSSGSNAQGQLGNGTLDDSHMFQKCSFLDHPPHTLPSGTSSVVDIAAGANHTLVLLEINGGTRELWGCGDGRKGQLGQAWRQSSLFRRVNLGLNDADLEGYRIKFISATWETSYVVLSCEGHSDIVLSMGSDDFGDLGIGGLNKNRAAEGIHVVRFHHIPEFSEGLDVLGIYSGQRHVILCLNATPSPILVGWGTCRHGQLGDLAVKPSASTPQIISVPSSNIASPSLGIHHTVLLNDSRELICLGSNRKGQLEVAKALTTDEYKIQSIGCTWNGTYVVVQDKAQWTVFSSGSNSHHQLGWKSNEGAVVGQIYFTAALDRRGVPPKIVCGSEHVLILSTPSSGKRAELWGWGWNEHGNLGLGHTEDVPVPIELWTAPKTGDKILDVWAGMGTSWICVEETFQGDLEK</sequence>
<dbReference type="SUPFAM" id="SSF50985">
    <property type="entry name" value="RCC1/BLIP-II"/>
    <property type="match status" value="1"/>
</dbReference>
<dbReference type="InterPro" id="IPR000408">
    <property type="entry name" value="Reg_chr_condens"/>
</dbReference>
<feature type="repeat" description="RCC1" evidence="2">
    <location>
        <begin position="428"/>
        <end position="481"/>
    </location>
</feature>
<dbReference type="AlphaFoldDB" id="A0A9P6D1M7"/>
<evidence type="ECO:0000313" key="3">
    <source>
        <dbReference type="EMBL" id="KAF9480355.1"/>
    </source>
</evidence>
<feature type="repeat" description="RCC1" evidence="2">
    <location>
        <begin position="270"/>
        <end position="321"/>
    </location>
</feature>
<dbReference type="OrthoDB" id="5370059at2759"/>
<dbReference type="PANTHER" id="PTHR22870">
    <property type="entry name" value="REGULATOR OF CHROMOSOME CONDENSATION"/>
    <property type="match status" value="1"/>
</dbReference>
<dbReference type="Pfam" id="PF00415">
    <property type="entry name" value="RCC1"/>
    <property type="match status" value="2"/>
</dbReference>
<dbReference type="PROSITE" id="PS50012">
    <property type="entry name" value="RCC1_3"/>
    <property type="match status" value="3"/>
</dbReference>
<comment type="caution">
    <text evidence="3">The sequence shown here is derived from an EMBL/GenBank/DDBJ whole genome shotgun (WGS) entry which is preliminary data.</text>
</comment>
<dbReference type="Proteomes" id="UP000807469">
    <property type="component" value="Unassembled WGS sequence"/>
</dbReference>
<protein>
    <submittedName>
        <fullName evidence="3">RCC1/BLIP-II</fullName>
    </submittedName>
</protein>
<evidence type="ECO:0000313" key="4">
    <source>
        <dbReference type="Proteomes" id="UP000807469"/>
    </source>
</evidence>